<dbReference type="EMBL" id="CP003914">
    <property type="protein sequence ID" value="AFX74508.1"/>
    <property type="molecule type" value="Genomic_DNA"/>
</dbReference>
<organism evidence="5 6">
    <name type="scientific">Mesomycoplasma hyorhinis SK76</name>
    <dbReference type="NCBI Taxonomy" id="1118964"/>
    <lineage>
        <taxon>Bacteria</taxon>
        <taxon>Bacillati</taxon>
        <taxon>Mycoplasmatota</taxon>
        <taxon>Mycoplasmoidales</taxon>
        <taxon>Metamycoplasmataceae</taxon>
        <taxon>Mesomycoplasma</taxon>
    </lineage>
</organism>
<feature type="compositionally biased region" description="Polar residues" evidence="4">
    <location>
        <begin position="117"/>
        <end position="153"/>
    </location>
</feature>
<dbReference type="KEGG" id="mhs:MOS_597"/>
<evidence type="ECO:0000256" key="4">
    <source>
        <dbReference type="SAM" id="MobiDB-lite"/>
    </source>
</evidence>
<evidence type="ECO:0000256" key="2">
    <source>
        <dbReference type="HAMAP-Rule" id="MF_00984"/>
    </source>
</evidence>
<evidence type="ECO:0000313" key="6">
    <source>
        <dbReference type="Proteomes" id="UP000009399"/>
    </source>
</evidence>
<comment type="subunit">
    <text evidence="2">Homotetramer.</text>
</comment>
<dbReference type="NCBIfam" id="TIGR00621">
    <property type="entry name" value="ssb"/>
    <property type="match status" value="1"/>
</dbReference>
<gene>
    <name evidence="5" type="ORF">MOS_597</name>
</gene>
<dbReference type="InterPro" id="IPR000424">
    <property type="entry name" value="Primosome_PriB/ssb"/>
</dbReference>
<dbReference type="RefSeq" id="WP_014335666.1">
    <property type="nucleotide sequence ID" value="NC_019552.1"/>
</dbReference>
<reference evidence="5 6" key="1">
    <citation type="journal article" date="2013" name="Genome Announc.">
        <title>Complete Genome Sequence of Mycoplasma hyorhinis Strain SK76.</title>
        <authorList>
            <person name="Goodison S."/>
            <person name="Urquidi V."/>
            <person name="Kumar D."/>
            <person name="Reyes L."/>
            <person name="Rosser C.J."/>
        </authorList>
    </citation>
    <scope>NUCLEOTIDE SEQUENCE [LARGE SCALE GENOMIC DNA]</scope>
    <source>
        <strain evidence="5 6">SK76</strain>
    </source>
</reference>
<dbReference type="AlphaFoldDB" id="A0AAI8FE66"/>
<sequence length="179" mass="20453">MNKVILVGRIVNDLVLNRTKSGLDYLRFNLAIERRKFSADSEEITDFIPVVAWRFHAINIYTLSTKGSLILIEGYLSSGRYQKDDGTNVFTLDVVVDSFRSLETKEQLEQRKKKNVSDTAKPSLKNTSETVNEPTFINANTSKAETISDNLAPTNEFEDETEEDDDDIFIDWNFSPMEK</sequence>
<evidence type="ECO:0000313" key="5">
    <source>
        <dbReference type="EMBL" id="AFX74508.1"/>
    </source>
</evidence>
<proteinExistence type="inferred from homology"/>
<evidence type="ECO:0000256" key="3">
    <source>
        <dbReference type="RuleBase" id="RU000524"/>
    </source>
</evidence>
<dbReference type="Pfam" id="PF00436">
    <property type="entry name" value="SSB"/>
    <property type="match status" value="1"/>
</dbReference>
<keyword evidence="1 2" id="KW-0238">DNA-binding</keyword>
<dbReference type="InterPro" id="IPR012340">
    <property type="entry name" value="NA-bd_OB-fold"/>
</dbReference>
<dbReference type="GeneID" id="93248691"/>
<dbReference type="InterPro" id="IPR011344">
    <property type="entry name" value="ssDNA-bd"/>
</dbReference>
<dbReference type="HAMAP" id="MF_00984">
    <property type="entry name" value="SSB"/>
    <property type="match status" value="1"/>
</dbReference>
<feature type="region of interest" description="Disordered" evidence="4">
    <location>
        <begin position="110"/>
        <end position="167"/>
    </location>
</feature>
<dbReference type="CDD" id="cd04496">
    <property type="entry name" value="SSB_OBF"/>
    <property type="match status" value="1"/>
</dbReference>
<evidence type="ECO:0000256" key="1">
    <source>
        <dbReference type="ARBA" id="ARBA00023125"/>
    </source>
</evidence>
<dbReference type="GO" id="GO:0006260">
    <property type="term" value="P:DNA replication"/>
    <property type="evidence" value="ECO:0007669"/>
    <property type="project" value="InterPro"/>
</dbReference>
<dbReference type="PROSITE" id="PS50935">
    <property type="entry name" value="SSB"/>
    <property type="match status" value="1"/>
</dbReference>
<feature type="compositionally biased region" description="Acidic residues" evidence="4">
    <location>
        <begin position="156"/>
        <end position="167"/>
    </location>
</feature>
<dbReference type="GO" id="GO:0003697">
    <property type="term" value="F:single-stranded DNA binding"/>
    <property type="evidence" value="ECO:0007669"/>
    <property type="project" value="UniProtKB-UniRule"/>
</dbReference>
<dbReference type="SUPFAM" id="SSF50249">
    <property type="entry name" value="Nucleic acid-binding proteins"/>
    <property type="match status" value="1"/>
</dbReference>
<dbReference type="Gene3D" id="2.40.50.140">
    <property type="entry name" value="Nucleic acid-binding proteins"/>
    <property type="match status" value="1"/>
</dbReference>
<protein>
    <recommendedName>
        <fullName evidence="2 3">Single-stranded DNA-binding protein</fullName>
        <shortName evidence="2">SSB</shortName>
    </recommendedName>
</protein>
<comment type="caution">
    <text evidence="2">Lacks conserved residue(s) required for the propagation of feature annotation.</text>
</comment>
<name>A0AAI8FE66_MESHY</name>
<accession>A0AAI8FE66</accession>
<dbReference type="Proteomes" id="UP000009399">
    <property type="component" value="Chromosome"/>
</dbReference>